<evidence type="ECO:0000256" key="19">
    <source>
        <dbReference type="ARBA" id="ARBA00045830"/>
    </source>
</evidence>
<comment type="similarity">
    <text evidence="4">Belongs to the pterin-4-alpha-carbinolamine dehydratase family.</text>
</comment>
<dbReference type="OMA" id="PLTSHIC"/>
<dbReference type="EMBL" id="LWLT01000006">
    <property type="status" value="NOT_ANNOTATED_CDS"/>
    <property type="molecule type" value="Genomic_DNA"/>
</dbReference>
<dbReference type="PANTHER" id="PTHR12599">
    <property type="entry name" value="PTERIN-4-ALPHA-CARBINOLAMINE DEHYDRATASE"/>
    <property type="match status" value="1"/>
</dbReference>
<sequence length="60" mass="6806">SIYGFLIKVGLQTEKLDQHLEWFNLCTKVHTILSTQKCAGLSERDINMASFMEQVAVSMT</sequence>
<comment type="catalytic activity">
    <reaction evidence="1">
        <text>(4aS,6R)-4a-hydroxy-L-erythro-5,6,7,8-tetrahydrobiopterin = (6R)-L-erythro-6,7-dihydrobiopterin + H2O</text>
        <dbReference type="Rhea" id="RHEA:11920"/>
        <dbReference type="ChEBI" id="CHEBI:15377"/>
        <dbReference type="ChEBI" id="CHEBI:15642"/>
        <dbReference type="ChEBI" id="CHEBI:43120"/>
        <dbReference type="EC" id="4.2.1.96"/>
    </reaction>
</comment>
<organism evidence="20 21">
    <name type="scientific">Capra hircus</name>
    <name type="common">Goat</name>
    <dbReference type="NCBI Taxonomy" id="9925"/>
    <lineage>
        <taxon>Eukaryota</taxon>
        <taxon>Metazoa</taxon>
        <taxon>Chordata</taxon>
        <taxon>Craniata</taxon>
        <taxon>Vertebrata</taxon>
        <taxon>Euteleostomi</taxon>
        <taxon>Mammalia</taxon>
        <taxon>Eutheria</taxon>
        <taxon>Laurasiatheria</taxon>
        <taxon>Artiodactyla</taxon>
        <taxon>Ruminantia</taxon>
        <taxon>Pecora</taxon>
        <taxon>Bovidae</taxon>
        <taxon>Caprinae</taxon>
        <taxon>Capra</taxon>
    </lineage>
</organism>
<evidence type="ECO:0000256" key="8">
    <source>
        <dbReference type="ARBA" id="ARBA00023007"/>
    </source>
</evidence>
<dbReference type="Ensembl" id="ENSCHIT00000032434.1">
    <property type="protein sequence ID" value="ENSCHIP00000024573.1"/>
    <property type="gene ID" value="ENSCHIG00000021703.1"/>
</dbReference>
<evidence type="ECO:0000256" key="6">
    <source>
        <dbReference type="ARBA" id="ARBA00022490"/>
    </source>
</evidence>
<dbReference type="GO" id="GO:0005737">
    <property type="term" value="C:cytoplasm"/>
    <property type="evidence" value="ECO:0007669"/>
    <property type="project" value="UniProtKB-SubCell"/>
</dbReference>
<reference evidence="20 21" key="1">
    <citation type="submission" date="2016-04" db="EMBL/GenBank/DDBJ databases">
        <title>Polished mammalian reference genomes with single-molecule sequencing and chromosome conformation capture applied to the Capra hircus genome.</title>
        <authorList>
            <person name="Bickhart D.M."/>
            <person name="Koren S."/>
            <person name="Rosen B."/>
            <person name="Hastie A."/>
            <person name="Liachko I."/>
            <person name="Sullivan S.T."/>
            <person name="Burton J."/>
            <person name="Sayre B.L."/>
            <person name="Huson H.J."/>
            <person name="Lee J."/>
            <person name="Lam E."/>
            <person name="Kelley C.M."/>
            <person name="Hutchison J.L."/>
            <person name="Zhou Y."/>
            <person name="Sun J."/>
            <person name="Crisa A."/>
            <person name="Schwartz J.C."/>
            <person name="Hammond J.A."/>
            <person name="Schroeder S.G."/>
            <person name="Liu G.E."/>
            <person name="Dunham M."/>
            <person name="Shendure J."/>
            <person name="Sonstegard T.S."/>
            <person name="Phillippy A.M."/>
            <person name="Van Tassell C.P."/>
            <person name="Smith T.P."/>
        </authorList>
    </citation>
    <scope>NUCLEOTIDE SEQUENCE [LARGE SCALE GENOMIC DNA]</scope>
</reference>
<dbReference type="Pfam" id="PF01329">
    <property type="entry name" value="Pterin_4a"/>
    <property type="match status" value="1"/>
</dbReference>
<comment type="function">
    <text evidence="19">Involved in tetrahydrobiopterin biosynthesis. Seems to both prevent the formation of 7-pterins and accelerate the formation of quinonoid-BH2. Coactivator for HNF1A-dependent transcription. Regulates the dimerization of homeodomain protein HNF1A and enhances its transcriptional activity. Also acts as a coactivator for HNF1B-dependent transcription.</text>
</comment>
<keyword evidence="13" id="KW-0539">Nucleus</keyword>
<proteinExistence type="inferred from homology"/>
<dbReference type="InterPro" id="IPR036428">
    <property type="entry name" value="PCD_sf"/>
</dbReference>
<keyword evidence="7" id="KW-0007">Acetylation</keyword>
<evidence type="ECO:0000256" key="9">
    <source>
        <dbReference type="ARBA" id="ARBA00023015"/>
    </source>
</evidence>
<evidence type="ECO:0000256" key="13">
    <source>
        <dbReference type="ARBA" id="ARBA00023242"/>
    </source>
</evidence>
<keyword evidence="11" id="KW-0804">Transcription</keyword>
<evidence type="ECO:0000256" key="18">
    <source>
        <dbReference type="ARBA" id="ARBA00042969"/>
    </source>
</evidence>
<comment type="subcellular location">
    <subcellularLocation>
        <location evidence="3">Cytoplasm</location>
    </subcellularLocation>
    <subcellularLocation>
        <location evidence="2">Nucleus</location>
    </subcellularLocation>
</comment>
<evidence type="ECO:0000313" key="21">
    <source>
        <dbReference type="Proteomes" id="UP000291000"/>
    </source>
</evidence>
<dbReference type="Proteomes" id="UP000291000">
    <property type="component" value="Chromosome 6"/>
</dbReference>
<evidence type="ECO:0000313" key="20">
    <source>
        <dbReference type="Ensembl" id="ENSCHIP00000024573.1"/>
    </source>
</evidence>
<evidence type="ECO:0000256" key="15">
    <source>
        <dbReference type="ARBA" id="ARBA00031023"/>
    </source>
</evidence>
<dbReference type="PANTHER" id="PTHR12599:SF13">
    <property type="entry name" value="PTERIN-4-ALPHA-CARBINOLAMINE DEHYDRATASE"/>
    <property type="match status" value="1"/>
</dbReference>
<dbReference type="AlphaFoldDB" id="A0A452FKF8"/>
<keyword evidence="21" id="KW-1185">Reference proteome</keyword>
<accession>A0A452FKF8</accession>
<dbReference type="GO" id="GO:0005634">
    <property type="term" value="C:nucleus"/>
    <property type="evidence" value="ECO:0007669"/>
    <property type="project" value="UniProtKB-SubCell"/>
</dbReference>
<dbReference type="GO" id="GO:0006729">
    <property type="term" value="P:tetrahydrobiopterin biosynthetic process"/>
    <property type="evidence" value="ECO:0007669"/>
    <property type="project" value="UniProtKB-KW"/>
</dbReference>
<dbReference type="SUPFAM" id="SSF55248">
    <property type="entry name" value="PCD-like"/>
    <property type="match status" value="1"/>
</dbReference>
<reference evidence="20" key="2">
    <citation type="submission" date="2025-08" db="UniProtKB">
        <authorList>
            <consortium name="Ensembl"/>
        </authorList>
    </citation>
    <scope>IDENTIFICATION</scope>
</reference>
<evidence type="ECO:0000256" key="17">
    <source>
        <dbReference type="ARBA" id="ARBA00042558"/>
    </source>
</evidence>
<evidence type="ECO:0000256" key="1">
    <source>
        <dbReference type="ARBA" id="ARBA00001554"/>
    </source>
</evidence>
<dbReference type="GO" id="GO:0008124">
    <property type="term" value="F:4-alpha-hydroxytetrahydrobiopterin dehydratase activity"/>
    <property type="evidence" value="ECO:0007669"/>
    <property type="project" value="UniProtKB-EC"/>
</dbReference>
<evidence type="ECO:0000256" key="12">
    <source>
        <dbReference type="ARBA" id="ARBA00023239"/>
    </source>
</evidence>
<dbReference type="EC" id="4.2.1.96" evidence="5"/>
<evidence type="ECO:0000256" key="11">
    <source>
        <dbReference type="ARBA" id="ARBA00023163"/>
    </source>
</evidence>
<reference evidence="20" key="3">
    <citation type="submission" date="2025-09" db="UniProtKB">
        <authorList>
            <consortium name="Ensembl"/>
        </authorList>
    </citation>
    <scope>IDENTIFICATION</scope>
</reference>
<protein>
    <recommendedName>
        <fullName evidence="16">Pterin-4-alpha-carbinolamine dehydratase</fullName>
        <ecNumber evidence="5">4.2.1.96</ecNumber>
    </recommendedName>
    <alternativeName>
        <fullName evidence="14">4-alpha-hydroxy-tetrahydropterin dehydratase</fullName>
    </alternativeName>
    <alternativeName>
        <fullName evidence="18">Dimerization cofactor of hepatocyte nuclear factor 1-alpha</fullName>
    </alternativeName>
    <alternativeName>
        <fullName evidence="17">Phenylalanine hydroxylase-stimulating protein</fullName>
    </alternativeName>
    <alternativeName>
        <fullName evidence="15">Pterin carbinolamine dehydratase</fullName>
    </alternativeName>
</protein>
<keyword evidence="8" id="KW-0783">Tetrahydrobiopterin biosynthesis</keyword>
<evidence type="ECO:0000256" key="7">
    <source>
        <dbReference type="ARBA" id="ARBA00022990"/>
    </source>
</evidence>
<keyword evidence="6" id="KW-0963">Cytoplasm</keyword>
<evidence type="ECO:0000256" key="3">
    <source>
        <dbReference type="ARBA" id="ARBA00004496"/>
    </source>
</evidence>
<keyword evidence="10" id="KW-0010">Activator</keyword>
<evidence type="ECO:0000256" key="14">
    <source>
        <dbReference type="ARBA" id="ARBA00030497"/>
    </source>
</evidence>
<evidence type="ECO:0000256" key="2">
    <source>
        <dbReference type="ARBA" id="ARBA00004123"/>
    </source>
</evidence>
<dbReference type="Gene3D" id="3.30.1360.20">
    <property type="entry name" value="Transcriptional coactivator/pterin dehydratase"/>
    <property type="match status" value="1"/>
</dbReference>
<dbReference type="InterPro" id="IPR001533">
    <property type="entry name" value="Pterin_deHydtase"/>
</dbReference>
<name>A0A452FKF8_CAPHI</name>
<dbReference type="GeneTree" id="ENSGT00950000185425"/>
<keyword evidence="9" id="KW-0805">Transcription regulation</keyword>
<evidence type="ECO:0000256" key="16">
    <source>
        <dbReference type="ARBA" id="ARBA00040209"/>
    </source>
</evidence>
<evidence type="ECO:0000256" key="4">
    <source>
        <dbReference type="ARBA" id="ARBA00006472"/>
    </source>
</evidence>
<dbReference type="STRING" id="9925.ENSCHIP00000024573"/>
<evidence type="ECO:0000256" key="5">
    <source>
        <dbReference type="ARBA" id="ARBA00013252"/>
    </source>
</evidence>
<keyword evidence="12" id="KW-0456">Lyase</keyword>
<evidence type="ECO:0000256" key="10">
    <source>
        <dbReference type="ARBA" id="ARBA00023159"/>
    </source>
</evidence>